<evidence type="ECO:0000256" key="9">
    <source>
        <dbReference type="RuleBase" id="RU003953"/>
    </source>
</evidence>
<keyword evidence="6" id="KW-0479">Metal-binding</keyword>
<name>A0A553PQH5_TIGCA</name>
<evidence type="ECO:0000256" key="1">
    <source>
        <dbReference type="ARBA" id="ARBA00001946"/>
    </source>
</evidence>
<evidence type="ECO:0000256" key="7">
    <source>
        <dbReference type="ARBA" id="ARBA00022741"/>
    </source>
</evidence>
<keyword evidence="4" id="KW-0819">tRNA processing</keyword>
<evidence type="ECO:0000256" key="8">
    <source>
        <dbReference type="ARBA" id="ARBA00022842"/>
    </source>
</evidence>
<keyword evidence="5" id="KW-0548">Nucleotidyltransferase</keyword>
<feature type="domain" description="tRNA nucleotidyltransferase/poly(A) polymerase RNA and SrmB- binding" evidence="11">
    <location>
        <begin position="228"/>
        <end position="281"/>
    </location>
</feature>
<evidence type="ECO:0000256" key="2">
    <source>
        <dbReference type="ARBA" id="ARBA00007265"/>
    </source>
</evidence>
<dbReference type="InterPro" id="IPR032828">
    <property type="entry name" value="PolyA_RNA-bd"/>
</dbReference>
<evidence type="ECO:0000256" key="4">
    <source>
        <dbReference type="ARBA" id="ARBA00022694"/>
    </source>
</evidence>
<comment type="similarity">
    <text evidence="2 9">Belongs to the tRNA nucleotidyltransferase/poly(A) polymerase family.</text>
</comment>
<keyword evidence="9" id="KW-0694">RNA-binding</keyword>
<dbReference type="GO" id="GO:0000049">
    <property type="term" value="F:tRNA binding"/>
    <property type="evidence" value="ECO:0007669"/>
    <property type="project" value="TreeGrafter"/>
</dbReference>
<dbReference type="Gene3D" id="3.30.460.10">
    <property type="entry name" value="Beta Polymerase, domain 2"/>
    <property type="match status" value="1"/>
</dbReference>
<dbReference type="GO" id="GO:0005739">
    <property type="term" value="C:mitochondrion"/>
    <property type="evidence" value="ECO:0007669"/>
    <property type="project" value="TreeGrafter"/>
</dbReference>
<dbReference type="PANTHER" id="PTHR46173:SF1">
    <property type="entry name" value="CCA TRNA NUCLEOTIDYLTRANSFERASE 1, MITOCHONDRIAL"/>
    <property type="match status" value="1"/>
</dbReference>
<proteinExistence type="inferred from homology"/>
<dbReference type="CDD" id="cd05398">
    <property type="entry name" value="NT_ClassII-CCAase"/>
    <property type="match status" value="1"/>
</dbReference>
<evidence type="ECO:0000259" key="11">
    <source>
        <dbReference type="Pfam" id="PF12627"/>
    </source>
</evidence>
<feature type="domain" description="Poly A polymerase head" evidence="10">
    <location>
        <begin position="72"/>
        <end position="195"/>
    </location>
</feature>
<keyword evidence="7" id="KW-0547">Nucleotide-binding</keyword>
<dbReference type="GO" id="GO:0000166">
    <property type="term" value="F:nucleotide binding"/>
    <property type="evidence" value="ECO:0007669"/>
    <property type="project" value="UniProtKB-KW"/>
</dbReference>
<dbReference type="GO" id="GO:0016779">
    <property type="term" value="F:nucleotidyltransferase activity"/>
    <property type="evidence" value="ECO:0007669"/>
    <property type="project" value="UniProtKB-KW"/>
</dbReference>
<dbReference type="InterPro" id="IPR002646">
    <property type="entry name" value="PolA_pol_head_dom"/>
</dbReference>
<dbReference type="InterPro" id="IPR043519">
    <property type="entry name" value="NT_sf"/>
</dbReference>
<gene>
    <name evidence="12" type="ORF">TCAL_02259</name>
</gene>
<dbReference type="GO" id="GO:1990180">
    <property type="term" value="P:mitochondrial tRNA 3'-end processing"/>
    <property type="evidence" value="ECO:0007669"/>
    <property type="project" value="TreeGrafter"/>
</dbReference>
<sequence>MGRVLGGALLRHCWRPLRGGLVRQAAMKASSSSHTSTSCSVSLAQTPGFKALAENPEVDLLKTLFARHGFPLRLAGGAVRDLLSGDTPQDLDFATTATPHEMKTLFETESIRTINELGEKHGTVTCRINDSANFEVTTLRIDKVTHGRKADVEFTKDWVLDANRRDLTINSMFLDLEGNLYDYFNGAEDLQKRRVAFVGEPERRIQEDFLRILRYFRFFGRISASPDTFEEQTLDAIRLNAAGLAQISGERIWMEWKKIMMGRFSQEIMLQMLDVGLGTHIGLPENPDIDQFKTVVQRAPESHPITRIVALLKDDRDMMQLHVRLKLSAFERDLGLFLVEHRQEFPALETTALDAIRPYQYMIVDHKGKPNDVRTWAEELLKYQGQPDLAKQIKEWDPPRFPISGKILLDKGCPKGVILGAVLRELKEQWKHSGFEATEEDLLQGLDAAISKVDLVALQQKKEPSFSAKKRKREFISRTTD</sequence>
<reference evidence="12 13" key="1">
    <citation type="journal article" date="2018" name="Nat. Ecol. Evol.">
        <title>Genomic signatures of mitonuclear coevolution across populations of Tigriopus californicus.</title>
        <authorList>
            <person name="Barreto F.S."/>
            <person name="Watson E.T."/>
            <person name="Lima T.G."/>
            <person name="Willett C.S."/>
            <person name="Edmands S."/>
            <person name="Li W."/>
            <person name="Burton R.S."/>
        </authorList>
    </citation>
    <scope>NUCLEOTIDE SEQUENCE [LARGE SCALE GENOMIC DNA]</scope>
    <source>
        <strain evidence="12 13">San Diego</strain>
    </source>
</reference>
<organism evidence="12 13">
    <name type="scientific">Tigriopus californicus</name>
    <name type="common">Marine copepod</name>
    <dbReference type="NCBI Taxonomy" id="6832"/>
    <lineage>
        <taxon>Eukaryota</taxon>
        <taxon>Metazoa</taxon>
        <taxon>Ecdysozoa</taxon>
        <taxon>Arthropoda</taxon>
        <taxon>Crustacea</taxon>
        <taxon>Multicrustacea</taxon>
        <taxon>Hexanauplia</taxon>
        <taxon>Copepoda</taxon>
        <taxon>Harpacticoida</taxon>
        <taxon>Harpacticidae</taxon>
        <taxon>Tigriopus</taxon>
    </lineage>
</organism>
<keyword evidence="13" id="KW-1185">Reference proteome</keyword>
<keyword evidence="3 9" id="KW-0808">Transferase</keyword>
<dbReference type="OMA" id="NLCPKPM"/>
<dbReference type="SUPFAM" id="SSF81301">
    <property type="entry name" value="Nucleotidyltransferase"/>
    <property type="match status" value="1"/>
</dbReference>
<comment type="caution">
    <text evidence="12">The sequence shown here is derived from an EMBL/GenBank/DDBJ whole genome shotgun (WGS) entry which is preliminary data.</text>
</comment>
<dbReference type="STRING" id="6832.A0A553PQH5"/>
<evidence type="ECO:0000256" key="5">
    <source>
        <dbReference type="ARBA" id="ARBA00022695"/>
    </source>
</evidence>
<dbReference type="GO" id="GO:0001680">
    <property type="term" value="P:tRNA 3'-terminal CCA addition"/>
    <property type="evidence" value="ECO:0007669"/>
    <property type="project" value="TreeGrafter"/>
</dbReference>
<dbReference type="AlphaFoldDB" id="A0A553PQH5"/>
<evidence type="ECO:0000313" key="13">
    <source>
        <dbReference type="Proteomes" id="UP000318571"/>
    </source>
</evidence>
<dbReference type="InterPro" id="IPR050264">
    <property type="entry name" value="Bact_CCA-adding_enz_type3_sf"/>
</dbReference>
<dbReference type="Pfam" id="PF01743">
    <property type="entry name" value="PolyA_pol"/>
    <property type="match status" value="1"/>
</dbReference>
<evidence type="ECO:0000256" key="3">
    <source>
        <dbReference type="ARBA" id="ARBA00022679"/>
    </source>
</evidence>
<dbReference type="EMBL" id="VCGU01000002">
    <property type="protein sequence ID" value="TRY79938.1"/>
    <property type="molecule type" value="Genomic_DNA"/>
</dbReference>
<dbReference type="Gene3D" id="1.10.3090.10">
    <property type="entry name" value="cca-adding enzyme, domain 2"/>
    <property type="match status" value="1"/>
</dbReference>
<evidence type="ECO:0008006" key="14">
    <source>
        <dbReference type="Google" id="ProtNLM"/>
    </source>
</evidence>
<keyword evidence="8" id="KW-0460">Magnesium</keyword>
<dbReference type="SUPFAM" id="SSF81891">
    <property type="entry name" value="Poly A polymerase C-terminal region-like"/>
    <property type="match status" value="1"/>
</dbReference>
<evidence type="ECO:0000313" key="12">
    <source>
        <dbReference type="EMBL" id="TRY79938.1"/>
    </source>
</evidence>
<evidence type="ECO:0000259" key="10">
    <source>
        <dbReference type="Pfam" id="PF01743"/>
    </source>
</evidence>
<dbReference type="Pfam" id="PF12627">
    <property type="entry name" value="PolyA_pol_RNAbd"/>
    <property type="match status" value="1"/>
</dbReference>
<protein>
    <recommendedName>
        <fullName evidence="14">Poly A polymerase head domain-containing protein</fullName>
    </recommendedName>
</protein>
<dbReference type="Proteomes" id="UP000318571">
    <property type="component" value="Chromosome 6"/>
</dbReference>
<accession>A0A553PQH5</accession>
<evidence type="ECO:0000256" key="6">
    <source>
        <dbReference type="ARBA" id="ARBA00022723"/>
    </source>
</evidence>
<dbReference type="PANTHER" id="PTHR46173">
    <property type="entry name" value="CCA TRNA NUCLEOTIDYLTRANSFERASE 1, MITOCHONDRIAL"/>
    <property type="match status" value="1"/>
</dbReference>
<comment type="cofactor">
    <cofactor evidence="1">
        <name>Mg(2+)</name>
        <dbReference type="ChEBI" id="CHEBI:18420"/>
    </cofactor>
</comment>
<dbReference type="GO" id="GO:0046872">
    <property type="term" value="F:metal ion binding"/>
    <property type="evidence" value="ECO:0007669"/>
    <property type="project" value="UniProtKB-KW"/>
</dbReference>